<keyword evidence="2" id="KW-1185">Reference proteome</keyword>
<sequence length="569" mass="62496">MSPPNAIINFFPPKPSKLVGKAIDSVTDKSSFPPKPTKSVEKSGVSPEKLLMQLVFTKFGLSPVIKMPSTKLSLSLSPAKPYTTLHSSFPFPLSKQESPTSHQQADVKTNNGAPTDRKHCRCKQSRCLKLYCECFAAGGYCDGCNCNCCRNNVENEGLRKVAMESILERNPNAFRPKIPPSPSNAQDIVDDAKDSPMVGKHNWGCRCKKTGCLKNYCECFHAKVLCSKNCKCVDCKNSEEYHEKVALPGRDHNSTKICNNYEEYKKSMVVSSGDNNNTNISKNFEGSKEREAITNADHGEPNICKHFEGRDEAMAYPTRVNNQASICIKQANAATSAAIGFSGSSIVQASRKRKLQEFLDLNEKDPPIQKLKNHQEVNTLRVSSSLSALSVDPIGNASIQKSKEFQCSARSSFADIIQEQDVEQLCSLLVLASEAAKKVLDKNGNQAVKIQTANTAEVQNSKIFQEEPNVHEETLDDHLSENEADTTNTDNHISGGIEGKEGRLSSPGTLALTSNAKDELIMGATKQDQILIHGCNGDVYLEQERLVLASFRDCLKKIIVLGNMKGEIL</sequence>
<dbReference type="EMBL" id="CM051398">
    <property type="protein sequence ID" value="KAJ4718104.1"/>
    <property type="molecule type" value="Genomic_DNA"/>
</dbReference>
<reference evidence="1 2" key="1">
    <citation type="journal article" date="2023" name="Science">
        <title>Complex scaffold remodeling in plant triterpene biosynthesis.</title>
        <authorList>
            <person name="De La Pena R."/>
            <person name="Hodgson H."/>
            <person name="Liu J.C."/>
            <person name="Stephenson M.J."/>
            <person name="Martin A.C."/>
            <person name="Owen C."/>
            <person name="Harkess A."/>
            <person name="Leebens-Mack J."/>
            <person name="Jimenez L.E."/>
            <person name="Osbourn A."/>
            <person name="Sattely E.S."/>
        </authorList>
    </citation>
    <scope>NUCLEOTIDE SEQUENCE [LARGE SCALE GENOMIC DNA]</scope>
    <source>
        <strain evidence="2">cv. JPN11</strain>
        <tissue evidence="1">Leaf</tissue>
    </source>
</reference>
<evidence type="ECO:0000313" key="2">
    <source>
        <dbReference type="Proteomes" id="UP001164539"/>
    </source>
</evidence>
<gene>
    <name evidence="1" type="ORF">OWV82_009825</name>
</gene>
<evidence type="ECO:0000313" key="1">
    <source>
        <dbReference type="EMBL" id="KAJ4718104.1"/>
    </source>
</evidence>
<name>A0ACC1Y359_MELAZ</name>
<accession>A0ACC1Y359</accession>
<dbReference type="Proteomes" id="UP001164539">
    <property type="component" value="Chromosome 5"/>
</dbReference>
<comment type="caution">
    <text evidence="1">The sequence shown here is derived from an EMBL/GenBank/DDBJ whole genome shotgun (WGS) entry which is preliminary data.</text>
</comment>
<protein>
    <submittedName>
        <fullName evidence="1">Protein tesmin/TSO1-like CXC 5</fullName>
    </submittedName>
</protein>
<proteinExistence type="predicted"/>
<organism evidence="1 2">
    <name type="scientific">Melia azedarach</name>
    <name type="common">Chinaberry tree</name>
    <dbReference type="NCBI Taxonomy" id="155640"/>
    <lineage>
        <taxon>Eukaryota</taxon>
        <taxon>Viridiplantae</taxon>
        <taxon>Streptophyta</taxon>
        <taxon>Embryophyta</taxon>
        <taxon>Tracheophyta</taxon>
        <taxon>Spermatophyta</taxon>
        <taxon>Magnoliopsida</taxon>
        <taxon>eudicotyledons</taxon>
        <taxon>Gunneridae</taxon>
        <taxon>Pentapetalae</taxon>
        <taxon>rosids</taxon>
        <taxon>malvids</taxon>
        <taxon>Sapindales</taxon>
        <taxon>Meliaceae</taxon>
        <taxon>Melia</taxon>
    </lineage>
</organism>